<name>G4REI4_PELHB</name>
<reference evidence="2 3" key="1">
    <citation type="journal article" date="2012" name="J. Bacteriol.">
        <title>Complete genome sequence of Pelagibacterium halotolerans B2T.</title>
        <authorList>
            <person name="Huo Y.Y."/>
            <person name="Cheng H."/>
            <person name="Han X.F."/>
            <person name="Jiang X.W."/>
            <person name="Sun C."/>
            <person name="Zhang X.Q."/>
            <person name="Zhu X.F."/>
            <person name="Liu Y.F."/>
            <person name="Li P.F."/>
            <person name="Ni P.X."/>
            <person name="Wu M."/>
        </authorList>
    </citation>
    <scope>NUCLEOTIDE SEQUENCE [LARGE SCALE GENOMIC DNA]</scope>
    <source>
        <strain evidence="3">DSM 22347 / JCM 15775 / CGMCC 1.7692 / B2</strain>
    </source>
</reference>
<protein>
    <submittedName>
        <fullName evidence="2">Uncharacterized protein</fullName>
    </submittedName>
</protein>
<feature type="transmembrane region" description="Helical" evidence="1">
    <location>
        <begin position="83"/>
        <end position="105"/>
    </location>
</feature>
<dbReference type="EMBL" id="CP003075">
    <property type="protein sequence ID" value="AEQ53916.1"/>
    <property type="molecule type" value="Genomic_DNA"/>
</dbReference>
<dbReference type="STRING" id="1082931.KKY_3935"/>
<keyword evidence="1" id="KW-1133">Transmembrane helix</keyword>
<gene>
    <name evidence="2" type="ordered locus">KKY_3935</name>
</gene>
<dbReference type="KEGG" id="phl:KKY_3935"/>
<accession>G4REI4</accession>
<proteinExistence type="predicted"/>
<feature type="transmembrane region" description="Helical" evidence="1">
    <location>
        <begin position="111"/>
        <end position="134"/>
    </location>
</feature>
<feature type="transmembrane region" description="Helical" evidence="1">
    <location>
        <begin position="45"/>
        <end position="71"/>
    </location>
</feature>
<evidence type="ECO:0000256" key="1">
    <source>
        <dbReference type="SAM" id="Phobius"/>
    </source>
</evidence>
<dbReference type="AlphaFoldDB" id="G4REI4"/>
<keyword evidence="1" id="KW-0812">Transmembrane</keyword>
<feature type="transmembrane region" description="Helical" evidence="1">
    <location>
        <begin position="12"/>
        <end position="33"/>
    </location>
</feature>
<keyword evidence="3" id="KW-1185">Reference proteome</keyword>
<keyword evidence="1" id="KW-0472">Membrane</keyword>
<organism evidence="2 3">
    <name type="scientific">Pelagibacterium halotolerans (strain DSM 22347 / JCM 15775 / CGMCC 1.7692 / B2)</name>
    <dbReference type="NCBI Taxonomy" id="1082931"/>
    <lineage>
        <taxon>Bacteria</taxon>
        <taxon>Pseudomonadati</taxon>
        <taxon>Pseudomonadota</taxon>
        <taxon>Alphaproteobacteria</taxon>
        <taxon>Hyphomicrobiales</taxon>
        <taxon>Devosiaceae</taxon>
        <taxon>Pelagibacterium</taxon>
    </lineage>
</organism>
<sequence>MRPASVSGARFAAIVLLGPIVGTLVVIAAVLVTDPPFAAFDDEALVLPLALGMGWALGLLPAILAAIGWRLALRHARIGQHRLLASLAIGGATGLIGGVPGAIAIFGTAGIFPAGLLLMALAGAFALAATALPWSKT</sequence>
<dbReference type="Proteomes" id="UP000008850">
    <property type="component" value="Chromosome"/>
</dbReference>
<dbReference type="HOGENOM" id="CLU_1863293_0_0_5"/>
<evidence type="ECO:0000313" key="3">
    <source>
        <dbReference type="Proteomes" id="UP000008850"/>
    </source>
</evidence>
<dbReference type="PATRIC" id="fig|1082931.4.peg.3885"/>
<evidence type="ECO:0000313" key="2">
    <source>
        <dbReference type="EMBL" id="AEQ53916.1"/>
    </source>
</evidence>